<reference evidence="1 2" key="1">
    <citation type="journal article" date="2018" name="Biotechnol. Adv.">
        <title>Improved genomic resources and new bioinformatic workflow for the carcinogenic parasite Clonorchis sinensis: Biotechnological implications.</title>
        <authorList>
            <person name="Wang D."/>
            <person name="Korhonen P.K."/>
            <person name="Gasser R.B."/>
            <person name="Young N.D."/>
        </authorList>
    </citation>
    <scope>NUCLEOTIDE SEQUENCE [LARGE SCALE GENOMIC DNA]</scope>
    <source>
        <strain evidence="1">Cs-k2</strain>
    </source>
</reference>
<organism evidence="1 2">
    <name type="scientific">Clonorchis sinensis</name>
    <name type="common">Chinese liver fluke</name>
    <dbReference type="NCBI Taxonomy" id="79923"/>
    <lineage>
        <taxon>Eukaryota</taxon>
        <taxon>Metazoa</taxon>
        <taxon>Spiralia</taxon>
        <taxon>Lophotrochozoa</taxon>
        <taxon>Platyhelminthes</taxon>
        <taxon>Trematoda</taxon>
        <taxon>Digenea</taxon>
        <taxon>Opisthorchiida</taxon>
        <taxon>Opisthorchiata</taxon>
        <taxon>Opisthorchiidae</taxon>
        <taxon>Clonorchis</taxon>
    </lineage>
</organism>
<accession>A0A8T1MPT5</accession>
<sequence length="53" mass="5951">SPMATIMLIPKEQITGHLPKYLLKHLEAPTCPDHTSAVACRVNFHQNWTPCPL</sequence>
<reference evidence="1 2" key="2">
    <citation type="journal article" date="2021" name="Genomics">
        <title>High-quality reference genome for Clonorchis sinensis.</title>
        <authorList>
            <person name="Young N.D."/>
            <person name="Stroehlein A.J."/>
            <person name="Kinkar L."/>
            <person name="Wang T."/>
            <person name="Sohn W.M."/>
            <person name="Chang B.C.H."/>
            <person name="Kaur P."/>
            <person name="Weisz D."/>
            <person name="Dudchenko O."/>
            <person name="Aiden E.L."/>
            <person name="Korhonen P.K."/>
            <person name="Gasser R.B."/>
        </authorList>
    </citation>
    <scope>NUCLEOTIDE SEQUENCE [LARGE SCALE GENOMIC DNA]</scope>
    <source>
        <strain evidence="1">Cs-k2</strain>
    </source>
</reference>
<keyword evidence="2" id="KW-1185">Reference proteome</keyword>
<dbReference type="AlphaFoldDB" id="A0A8T1MPT5"/>
<evidence type="ECO:0000313" key="1">
    <source>
        <dbReference type="EMBL" id="KAG5451407.1"/>
    </source>
</evidence>
<dbReference type="EMBL" id="NIRI02000042">
    <property type="protein sequence ID" value="KAG5451407.1"/>
    <property type="molecule type" value="Genomic_DNA"/>
</dbReference>
<evidence type="ECO:0000313" key="2">
    <source>
        <dbReference type="Proteomes" id="UP000286415"/>
    </source>
</evidence>
<gene>
    <name evidence="1" type="ORF">CSKR_201422</name>
</gene>
<protein>
    <submittedName>
        <fullName evidence="1">Uncharacterized protein</fullName>
    </submittedName>
</protein>
<comment type="caution">
    <text evidence="1">The sequence shown here is derived from an EMBL/GenBank/DDBJ whole genome shotgun (WGS) entry which is preliminary data.</text>
</comment>
<name>A0A8T1MPT5_CLOSI</name>
<dbReference type="Proteomes" id="UP000286415">
    <property type="component" value="Unassembled WGS sequence"/>
</dbReference>
<feature type="non-terminal residue" evidence="1">
    <location>
        <position position="1"/>
    </location>
</feature>
<proteinExistence type="predicted"/>